<sequence>MSSGRVLSLMCFPHAGGGMGRFRKWREDPPEGVRLVLPDLPGREGKISDDPLPDVASAGQYVLSELAEEIESSDDLAIAGISYGALVAYDVAARLEASGKSVRAIFVASQRAPATPLPDVNWRSLDDRQLLAELIAMGGLSPDLGDDEEFIELFLPIIRAELHASESYLKPATAGRLQCPIFLYHGNEDAAIPVTSTYAWCAETAHFSMRTLEAAHFLLGPGGEDMWYEALRKDLALLTSSGAADRIFTGKEEVSLGRRSGGSGAWRSATTAST</sequence>
<evidence type="ECO:0000256" key="1">
    <source>
        <dbReference type="ARBA" id="ARBA00007169"/>
    </source>
</evidence>
<dbReference type="EMBL" id="QMEY01000002">
    <property type="protein sequence ID" value="RBQ20685.1"/>
    <property type="molecule type" value="Genomic_DNA"/>
</dbReference>
<feature type="domain" description="Thioesterase" evidence="2">
    <location>
        <begin position="9"/>
        <end position="219"/>
    </location>
</feature>
<organism evidence="3 4">
    <name type="scientific">Spongiactinospora rosea</name>
    <dbReference type="NCBI Taxonomy" id="2248750"/>
    <lineage>
        <taxon>Bacteria</taxon>
        <taxon>Bacillati</taxon>
        <taxon>Actinomycetota</taxon>
        <taxon>Actinomycetes</taxon>
        <taxon>Streptosporangiales</taxon>
        <taxon>Streptosporangiaceae</taxon>
        <taxon>Spongiactinospora</taxon>
    </lineage>
</organism>
<dbReference type="AlphaFoldDB" id="A0A366M3B4"/>
<evidence type="ECO:0000313" key="4">
    <source>
        <dbReference type="Proteomes" id="UP000253303"/>
    </source>
</evidence>
<proteinExistence type="inferred from homology"/>
<dbReference type="SUPFAM" id="SSF53474">
    <property type="entry name" value="alpha/beta-Hydrolases"/>
    <property type="match status" value="1"/>
</dbReference>
<gene>
    <name evidence="3" type="ORF">DP939_06265</name>
</gene>
<accession>A0A366M3B4</accession>
<comment type="caution">
    <text evidence="3">The sequence shown here is derived from an EMBL/GenBank/DDBJ whole genome shotgun (WGS) entry which is preliminary data.</text>
</comment>
<name>A0A366M3B4_9ACTN</name>
<dbReference type="InterPro" id="IPR029058">
    <property type="entry name" value="AB_hydrolase_fold"/>
</dbReference>
<dbReference type="Gene3D" id="3.40.50.1820">
    <property type="entry name" value="alpha/beta hydrolase"/>
    <property type="match status" value="1"/>
</dbReference>
<dbReference type="RefSeq" id="WP_113979644.1">
    <property type="nucleotide sequence ID" value="NZ_QMEY01000002.1"/>
</dbReference>
<dbReference type="GO" id="GO:0008610">
    <property type="term" value="P:lipid biosynthetic process"/>
    <property type="evidence" value="ECO:0007669"/>
    <property type="project" value="TreeGrafter"/>
</dbReference>
<evidence type="ECO:0000313" key="3">
    <source>
        <dbReference type="EMBL" id="RBQ20685.1"/>
    </source>
</evidence>
<dbReference type="PANTHER" id="PTHR11487">
    <property type="entry name" value="THIOESTERASE"/>
    <property type="match status" value="1"/>
</dbReference>
<dbReference type="InterPro" id="IPR001031">
    <property type="entry name" value="Thioesterase"/>
</dbReference>
<reference evidence="3 4" key="1">
    <citation type="submission" date="2018-06" db="EMBL/GenBank/DDBJ databases">
        <title>Sphaerisporangium craniellae sp. nov., isolated from a marine sponge in the South China Sea.</title>
        <authorList>
            <person name="Li L."/>
        </authorList>
    </citation>
    <scope>NUCLEOTIDE SEQUENCE [LARGE SCALE GENOMIC DNA]</scope>
    <source>
        <strain evidence="3 4">LHW63015</strain>
    </source>
</reference>
<protein>
    <recommendedName>
        <fullName evidence="2">Thioesterase domain-containing protein</fullName>
    </recommendedName>
</protein>
<keyword evidence="4" id="KW-1185">Reference proteome</keyword>
<dbReference type="Pfam" id="PF00975">
    <property type="entry name" value="Thioesterase"/>
    <property type="match status" value="1"/>
</dbReference>
<dbReference type="Proteomes" id="UP000253303">
    <property type="component" value="Unassembled WGS sequence"/>
</dbReference>
<dbReference type="PANTHER" id="PTHR11487:SF0">
    <property type="entry name" value="S-ACYL FATTY ACID SYNTHASE THIOESTERASE, MEDIUM CHAIN"/>
    <property type="match status" value="1"/>
</dbReference>
<comment type="similarity">
    <text evidence="1">Belongs to the thioesterase family.</text>
</comment>
<evidence type="ECO:0000259" key="2">
    <source>
        <dbReference type="Pfam" id="PF00975"/>
    </source>
</evidence>
<dbReference type="InterPro" id="IPR012223">
    <property type="entry name" value="TEII"/>
</dbReference>